<comment type="cofactor">
    <cofactor evidence="1">
        <name>Zn(2+)</name>
        <dbReference type="ChEBI" id="CHEBI:29105"/>
    </cofactor>
</comment>
<evidence type="ECO:0000256" key="8">
    <source>
        <dbReference type="ARBA" id="ARBA00023239"/>
    </source>
</evidence>
<evidence type="ECO:0000256" key="4">
    <source>
        <dbReference type="ARBA" id="ARBA00012982"/>
    </source>
</evidence>
<dbReference type="PANTHER" id="PTHR12589:SF7">
    <property type="entry name" value="6-PYRUVOYL TETRAHYDROBIOPTERIN SYNTHASE"/>
    <property type="match status" value="1"/>
</dbReference>
<comment type="pathway">
    <text evidence="2">Purine metabolism; 7-cyano-7-deazaguanine biosynthesis.</text>
</comment>
<name>A0A369C8I3_9GAMM</name>
<gene>
    <name evidence="11" type="ORF">DFQ59_10531</name>
</gene>
<dbReference type="AlphaFoldDB" id="A0A369C8I3"/>
<keyword evidence="7" id="KW-0862">Zinc</keyword>
<evidence type="ECO:0000313" key="11">
    <source>
        <dbReference type="EMBL" id="RCX30199.1"/>
    </source>
</evidence>
<dbReference type="SUPFAM" id="SSF55620">
    <property type="entry name" value="Tetrahydrobiopterin biosynthesis enzymes-like"/>
    <property type="match status" value="1"/>
</dbReference>
<dbReference type="RefSeq" id="WP_211314905.1">
    <property type="nucleotide sequence ID" value="NZ_QPJY01000005.1"/>
</dbReference>
<dbReference type="InterPro" id="IPR007115">
    <property type="entry name" value="6-PTP_synth/QueD"/>
</dbReference>
<keyword evidence="8" id="KW-0456">Lyase</keyword>
<comment type="catalytic activity">
    <reaction evidence="10">
        <text>7,8-dihydroneopterin 3'-triphosphate + H2O = 6-carboxy-5,6,7,8-tetrahydropterin + triphosphate + acetaldehyde + 2 H(+)</text>
        <dbReference type="Rhea" id="RHEA:27966"/>
        <dbReference type="ChEBI" id="CHEBI:15343"/>
        <dbReference type="ChEBI" id="CHEBI:15377"/>
        <dbReference type="ChEBI" id="CHEBI:15378"/>
        <dbReference type="ChEBI" id="CHEBI:18036"/>
        <dbReference type="ChEBI" id="CHEBI:58462"/>
        <dbReference type="ChEBI" id="CHEBI:61032"/>
        <dbReference type="EC" id="4.1.2.50"/>
    </reaction>
</comment>
<comment type="similarity">
    <text evidence="3">Belongs to the PTPS family. QueD subfamily.</text>
</comment>
<dbReference type="Pfam" id="PF01242">
    <property type="entry name" value="PTPS"/>
    <property type="match status" value="1"/>
</dbReference>
<dbReference type="UniPathway" id="UPA00391"/>
<dbReference type="Gene3D" id="3.30.479.10">
    <property type="entry name" value="6-pyruvoyl tetrahydropterin synthase/QueD"/>
    <property type="match status" value="1"/>
</dbReference>
<dbReference type="Proteomes" id="UP000252707">
    <property type="component" value="Unassembled WGS sequence"/>
</dbReference>
<keyword evidence="6" id="KW-0479">Metal-binding</keyword>
<evidence type="ECO:0000256" key="7">
    <source>
        <dbReference type="ARBA" id="ARBA00022833"/>
    </source>
</evidence>
<dbReference type="PANTHER" id="PTHR12589">
    <property type="entry name" value="PYRUVOYL TETRAHYDROBIOPTERIN SYNTHASE"/>
    <property type="match status" value="1"/>
</dbReference>
<dbReference type="GO" id="GO:0046872">
    <property type="term" value="F:metal ion binding"/>
    <property type="evidence" value="ECO:0007669"/>
    <property type="project" value="UniProtKB-KW"/>
</dbReference>
<protein>
    <recommendedName>
        <fullName evidence="5">6-carboxy-5,6,7,8-tetrahydropterin synthase</fullName>
        <ecNumber evidence="4">4.1.2.50</ecNumber>
    </recommendedName>
    <alternativeName>
        <fullName evidence="9">Queuosine biosynthesis protein QueD</fullName>
    </alternativeName>
</protein>
<evidence type="ECO:0000256" key="2">
    <source>
        <dbReference type="ARBA" id="ARBA00005061"/>
    </source>
</evidence>
<keyword evidence="12" id="KW-1185">Reference proteome</keyword>
<dbReference type="EC" id="4.1.2.50" evidence="4"/>
<proteinExistence type="inferred from homology"/>
<accession>A0A369C8I3</accession>
<dbReference type="InterPro" id="IPR038418">
    <property type="entry name" value="6-PTP_synth/QueD_sf"/>
</dbReference>
<evidence type="ECO:0000256" key="6">
    <source>
        <dbReference type="ARBA" id="ARBA00022723"/>
    </source>
</evidence>
<evidence type="ECO:0000256" key="10">
    <source>
        <dbReference type="ARBA" id="ARBA00048807"/>
    </source>
</evidence>
<organism evidence="11 12">
    <name type="scientific">Thioalbus denitrificans</name>
    <dbReference type="NCBI Taxonomy" id="547122"/>
    <lineage>
        <taxon>Bacteria</taxon>
        <taxon>Pseudomonadati</taxon>
        <taxon>Pseudomonadota</taxon>
        <taxon>Gammaproteobacteria</taxon>
        <taxon>Chromatiales</taxon>
        <taxon>Ectothiorhodospiraceae</taxon>
        <taxon>Thioalbus</taxon>
    </lineage>
</organism>
<dbReference type="EMBL" id="QPJY01000005">
    <property type="protein sequence ID" value="RCX30199.1"/>
    <property type="molecule type" value="Genomic_DNA"/>
</dbReference>
<comment type="caution">
    <text evidence="11">The sequence shown here is derived from an EMBL/GenBank/DDBJ whole genome shotgun (WGS) entry which is preliminary data.</text>
</comment>
<evidence type="ECO:0000256" key="5">
    <source>
        <dbReference type="ARBA" id="ARBA00018141"/>
    </source>
</evidence>
<sequence>MSPNPERFAVRVDPGELHFNAAHFITFGGTCENLHGHNFHVRVEAVGRNTGDAFVLDFVELTRLAAAICRTLHDRVLLPGESREVAITPEGDALRVESHGRRFVLPADSCRVLPVSNATAEMLAWHIGGELIRALREAGSNRGLETLEVAVEEADRQWGVCRREVAP</sequence>
<evidence type="ECO:0000313" key="12">
    <source>
        <dbReference type="Proteomes" id="UP000252707"/>
    </source>
</evidence>
<reference evidence="11 12" key="1">
    <citation type="submission" date="2018-07" db="EMBL/GenBank/DDBJ databases">
        <title>Genomic Encyclopedia of Type Strains, Phase IV (KMG-IV): sequencing the most valuable type-strain genomes for metagenomic binning, comparative biology and taxonomic classification.</title>
        <authorList>
            <person name="Goeker M."/>
        </authorList>
    </citation>
    <scope>NUCLEOTIDE SEQUENCE [LARGE SCALE GENOMIC DNA]</scope>
    <source>
        <strain evidence="11 12">DSM 26407</strain>
    </source>
</reference>
<evidence type="ECO:0000256" key="9">
    <source>
        <dbReference type="ARBA" id="ARBA00031449"/>
    </source>
</evidence>
<evidence type="ECO:0000256" key="3">
    <source>
        <dbReference type="ARBA" id="ARBA00008900"/>
    </source>
</evidence>
<dbReference type="GO" id="GO:0070497">
    <property type="term" value="F:6-carboxytetrahydropterin synthase activity"/>
    <property type="evidence" value="ECO:0007669"/>
    <property type="project" value="UniProtKB-EC"/>
</dbReference>
<evidence type="ECO:0000256" key="1">
    <source>
        <dbReference type="ARBA" id="ARBA00001947"/>
    </source>
</evidence>